<dbReference type="Gene3D" id="1.10.10.10">
    <property type="entry name" value="Winged helix-like DNA-binding domain superfamily/Winged helix DNA-binding domain"/>
    <property type="match status" value="1"/>
</dbReference>
<dbReference type="Proteomes" id="UP001162741">
    <property type="component" value="Chromosome"/>
</dbReference>
<evidence type="ECO:0000313" key="6">
    <source>
        <dbReference type="EMBL" id="UYQ93883.1"/>
    </source>
</evidence>
<reference evidence="6" key="1">
    <citation type="submission" date="2022-10" db="EMBL/GenBank/DDBJ databases">
        <title>Chitinophaga sp. nov., isolated from soil.</title>
        <authorList>
            <person name="Jeon C.O."/>
        </authorList>
    </citation>
    <scope>NUCLEOTIDE SEQUENCE</scope>
    <source>
        <strain evidence="6">R8</strain>
    </source>
</reference>
<feature type="domain" description="O-methyltransferase C-terminal" evidence="4">
    <location>
        <begin position="182"/>
        <end position="334"/>
    </location>
</feature>
<dbReference type="GO" id="GO:0008168">
    <property type="term" value="F:methyltransferase activity"/>
    <property type="evidence" value="ECO:0007669"/>
    <property type="project" value="UniProtKB-KW"/>
</dbReference>
<sequence length="356" mass="39966">MQFFNKETKTALQAKEQALWIAFAPVVFQAAKALRDLGILKAIADKGMKGVTIEEIIDTTGLSRYGVRVLLEAGLGMEMLIINDEKKYVLTKTGHFIEHDQLTRINMDFSNDICYKGMFHLQEAITGGKPAGLKELGPWETIYEGLTILPPKEGKSWYDFDHYYSDLAFPQVLPIIFEHKPKKLLDIGGNTGKFTMAAAAHDPEVQITIFDLPGQVARATKNITEAGFIDRVSFHVNNILDESIPFPTGFDAIWMSQFLDCFSEAEIISILSRCREALNDGGSVYILEPFWDKQVFKAAAFSLQQTSLYFTAMANGNSQMYYSEVFYECVKQAGLQIVNENHSMGLSYTLLQCKKA</sequence>
<keyword evidence="7" id="KW-1185">Reference proteome</keyword>
<dbReference type="InterPro" id="IPR049480">
    <property type="entry name" value="BVU_1015-like_N"/>
</dbReference>
<keyword evidence="2" id="KW-0808">Transferase</keyword>
<dbReference type="EMBL" id="CP107006">
    <property type="protein sequence ID" value="UYQ93883.1"/>
    <property type="molecule type" value="Genomic_DNA"/>
</dbReference>
<dbReference type="CDD" id="cd02440">
    <property type="entry name" value="AdoMet_MTases"/>
    <property type="match status" value="1"/>
</dbReference>
<dbReference type="InterPro" id="IPR036390">
    <property type="entry name" value="WH_DNA-bd_sf"/>
</dbReference>
<protein>
    <submittedName>
        <fullName evidence="6">Class I SAM-dependent methyltransferase</fullName>
    </submittedName>
</protein>
<dbReference type="SUPFAM" id="SSF46785">
    <property type="entry name" value="Winged helix' DNA-binding domain"/>
    <property type="match status" value="1"/>
</dbReference>
<feature type="domain" description="BVU-1015-like N-terminal dimerisation-like" evidence="5">
    <location>
        <begin position="18"/>
        <end position="86"/>
    </location>
</feature>
<dbReference type="PROSITE" id="PS51683">
    <property type="entry name" value="SAM_OMT_II"/>
    <property type="match status" value="1"/>
</dbReference>
<organism evidence="6 7">
    <name type="scientific">Chitinophaga horti</name>
    <dbReference type="NCBI Taxonomy" id="2920382"/>
    <lineage>
        <taxon>Bacteria</taxon>
        <taxon>Pseudomonadati</taxon>
        <taxon>Bacteroidota</taxon>
        <taxon>Chitinophagia</taxon>
        <taxon>Chitinophagales</taxon>
        <taxon>Chitinophagaceae</taxon>
        <taxon>Chitinophaga</taxon>
    </lineage>
</organism>
<evidence type="ECO:0000313" key="7">
    <source>
        <dbReference type="Proteomes" id="UP001162741"/>
    </source>
</evidence>
<dbReference type="Gene3D" id="1.20.58.1390">
    <property type="match status" value="1"/>
</dbReference>
<evidence type="ECO:0000256" key="2">
    <source>
        <dbReference type="ARBA" id="ARBA00022679"/>
    </source>
</evidence>
<proteinExistence type="predicted"/>
<evidence type="ECO:0000259" key="4">
    <source>
        <dbReference type="Pfam" id="PF00891"/>
    </source>
</evidence>
<evidence type="ECO:0000259" key="5">
    <source>
        <dbReference type="Pfam" id="PF21212"/>
    </source>
</evidence>
<dbReference type="Pfam" id="PF00891">
    <property type="entry name" value="Methyltransf_2"/>
    <property type="match status" value="1"/>
</dbReference>
<dbReference type="PIRSF" id="PIRSF005739">
    <property type="entry name" value="O-mtase"/>
    <property type="match status" value="1"/>
</dbReference>
<dbReference type="GO" id="GO:0032259">
    <property type="term" value="P:methylation"/>
    <property type="evidence" value="ECO:0007669"/>
    <property type="project" value="UniProtKB-KW"/>
</dbReference>
<dbReference type="PANTHER" id="PTHR43712:SF2">
    <property type="entry name" value="O-METHYLTRANSFERASE CICE"/>
    <property type="match status" value="1"/>
</dbReference>
<dbReference type="PANTHER" id="PTHR43712">
    <property type="entry name" value="PUTATIVE (AFU_ORTHOLOGUE AFUA_4G14580)-RELATED"/>
    <property type="match status" value="1"/>
</dbReference>
<dbReference type="InterPro" id="IPR029063">
    <property type="entry name" value="SAM-dependent_MTases_sf"/>
</dbReference>
<dbReference type="InterPro" id="IPR001077">
    <property type="entry name" value="COMT_C"/>
</dbReference>
<dbReference type="Pfam" id="PF21212">
    <property type="entry name" value="Dimerisation2-like_dom"/>
    <property type="match status" value="1"/>
</dbReference>
<keyword evidence="1 6" id="KW-0489">Methyltransferase</keyword>
<keyword evidence="3" id="KW-0949">S-adenosyl-L-methionine</keyword>
<dbReference type="InterPro" id="IPR016461">
    <property type="entry name" value="COMT-like"/>
</dbReference>
<dbReference type="RefSeq" id="WP_244837047.1">
    <property type="nucleotide sequence ID" value="NZ_CP107006.1"/>
</dbReference>
<dbReference type="SUPFAM" id="SSF53335">
    <property type="entry name" value="S-adenosyl-L-methionine-dependent methyltransferases"/>
    <property type="match status" value="1"/>
</dbReference>
<gene>
    <name evidence="6" type="ORF">MKQ68_02080</name>
</gene>
<accession>A0ABY6J2T2</accession>
<evidence type="ECO:0000256" key="3">
    <source>
        <dbReference type="ARBA" id="ARBA00022691"/>
    </source>
</evidence>
<name>A0ABY6J2T2_9BACT</name>
<evidence type="ECO:0000256" key="1">
    <source>
        <dbReference type="ARBA" id="ARBA00022603"/>
    </source>
</evidence>
<dbReference type="Gene3D" id="3.40.50.150">
    <property type="entry name" value="Vaccinia Virus protein VP39"/>
    <property type="match status" value="1"/>
</dbReference>
<dbReference type="InterPro" id="IPR036388">
    <property type="entry name" value="WH-like_DNA-bd_sf"/>
</dbReference>